<dbReference type="Gene3D" id="3.40.630.30">
    <property type="match status" value="1"/>
</dbReference>
<dbReference type="PROSITE" id="PS51186">
    <property type="entry name" value="GNAT"/>
    <property type="match status" value="1"/>
</dbReference>
<keyword evidence="3" id="KW-1185">Reference proteome</keyword>
<evidence type="ECO:0000313" key="3">
    <source>
        <dbReference type="Proteomes" id="UP000615755"/>
    </source>
</evidence>
<dbReference type="EMBL" id="AQGV01000012">
    <property type="protein sequence ID" value="MBE0367391.1"/>
    <property type="molecule type" value="Genomic_DNA"/>
</dbReference>
<accession>A0ABR9E8S9</accession>
<protein>
    <recommendedName>
        <fullName evidence="1">N-acetyltransferase domain-containing protein</fullName>
    </recommendedName>
</protein>
<comment type="caution">
    <text evidence="2">The sequence shown here is derived from an EMBL/GenBank/DDBJ whole genome shotgun (WGS) entry which is preliminary data.</text>
</comment>
<gene>
    <name evidence="2" type="ORF">PAUR_a0743</name>
</gene>
<reference evidence="2 3" key="1">
    <citation type="submission" date="2015-03" db="EMBL/GenBank/DDBJ databases">
        <title>Genome sequence of Pseudoalteromonas aurantia.</title>
        <authorList>
            <person name="Xie B.-B."/>
            <person name="Rong J.-C."/>
            <person name="Qin Q.-L."/>
            <person name="Zhang Y.-Z."/>
        </authorList>
    </citation>
    <scope>NUCLEOTIDE SEQUENCE [LARGE SCALE GENOMIC DNA]</scope>
    <source>
        <strain evidence="2 3">208</strain>
    </source>
</reference>
<evidence type="ECO:0000313" key="2">
    <source>
        <dbReference type="EMBL" id="MBE0367391.1"/>
    </source>
</evidence>
<sequence length="167" mass="18901">MIDTPRFFLKELQKQHATPQYLSWLRGDASHYLTNIQTDLTSLEEYIHKSLSDTNTLLLGIFVKKSNLHIGNIKFEFLDHDRKIVEMGILIGEPAFHGVGVAGEVIKAFSEYTIRKYGTNLMVLGVSKHNKNAISAYKKLGFKPESRPLSSINSKDGILMSWSMISE</sequence>
<feature type="domain" description="N-acetyltransferase" evidence="1">
    <location>
        <begin position="7"/>
        <end position="165"/>
    </location>
</feature>
<dbReference type="Pfam" id="PF13302">
    <property type="entry name" value="Acetyltransf_3"/>
    <property type="match status" value="1"/>
</dbReference>
<proteinExistence type="predicted"/>
<name>A0ABR9E8S9_9GAMM</name>
<dbReference type="SUPFAM" id="SSF55729">
    <property type="entry name" value="Acyl-CoA N-acyltransferases (Nat)"/>
    <property type="match status" value="1"/>
</dbReference>
<evidence type="ECO:0000259" key="1">
    <source>
        <dbReference type="PROSITE" id="PS51186"/>
    </source>
</evidence>
<organism evidence="2 3">
    <name type="scientific">Pseudoalteromonas aurantia 208</name>
    <dbReference type="NCBI Taxonomy" id="1314867"/>
    <lineage>
        <taxon>Bacteria</taxon>
        <taxon>Pseudomonadati</taxon>
        <taxon>Pseudomonadota</taxon>
        <taxon>Gammaproteobacteria</taxon>
        <taxon>Alteromonadales</taxon>
        <taxon>Pseudoalteromonadaceae</taxon>
        <taxon>Pseudoalteromonas</taxon>
    </lineage>
</organism>
<dbReference type="PANTHER" id="PTHR43415:SF3">
    <property type="entry name" value="GNAT-FAMILY ACETYLTRANSFERASE"/>
    <property type="match status" value="1"/>
</dbReference>
<dbReference type="InterPro" id="IPR000182">
    <property type="entry name" value="GNAT_dom"/>
</dbReference>
<dbReference type="PANTHER" id="PTHR43415">
    <property type="entry name" value="SPERMIDINE N(1)-ACETYLTRANSFERASE"/>
    <property type="match status" value="1"/>
</dbReference>
<dbReference type="RefSeq" id="WP_192506827.1">
    <property type="nucleotide sequence ID" value="NZ_AQGV01000012.1"/>
</dbReference>
<dbReference type="Proteomes" id="UP000615755">
    <property type="component" value="Unassembled WGS sequence"/>
</dbReference>
<dbReference type="InterPro" id="IPR016181">
    <property type="entry name" value="Acyl_CoA_acyltransferase"/>
</dbReference>